<gene>
    <name evidence="3" type="ORF">GCM10008015_18950</name>
</gene>
<proteinExistence type="inferred from homology"/>
<evidence type="ECO:0000256" key="1">
    <source>
        <dbReference type="ARBA" id="ARBA00006420"/>
    </source>
</evidence>
<dbReference type="Pfam" id="PF01106">
    <property type="entry name" value="NifU"/>
    <property type="match status" value="1"/>
</dbReference>
<dbReference type="SMART" id="SM00932">
    <property type="entry name" value="Nfu_N"/>
    <property type="match status" value="2"/>
</dbReference>
<dbReference type="InterPro" id="IPR036498">
    <property type="entry name" value="Nfu/NifU_N_sf"/>
</dbReference>
<evidence type="ECO:0000259" key="2">
    <source>
        <dbReference type="SMART" id="SM00932"/>
    </source>
</evidence>
<comment type="similarity">
    <text evidence="1">Belongs to the NifU family.</text>
</comment>
<dbReference type="SUPFAM" id="SSF117916">
    <property type="entry name" value="Fe-S cluster assembly (FSCA) domain-like"/>
    <property type="match status" value="1"/>
</dbReference>
<name>A0ABQ1HJ38_9FLAO</name>
<dbReference type="Proteomes" id="UP000658793">
    <property type="component" value="Unassembled WGS sequence"/>
</dbReference>
<accession>A0ABQ1HJ38</accession>
<dbReference type="PANTHER" id="PTHR11178:SF1">
    <property type="entry name" value="NFU1 IRON-SULFUR CLUSTER SCAFFOLD HOMOLOG, MITOCHONDRIAL"/>
    <property type="match status" value="1"/>
</dbReference>
<organism evidence="3 4">
    <name type="scientific">Flavobacterium palustre</name>
    <dbReference type="NCBI Taxonomy" id="1476463"/>
    <lineage>
        <taxon>Bacteria</taxon>
        <taxon>Pseudomonadati</taxon>
        <taxon>Bacteroidota</taxon>
        <taxon>Flavobacteriia</taxon>
        <taxon>Flavobacteriales</taxon>
        <taxon>Flavobacteriaceae</taxon>
        <taxon>Flavobacterium</taxon>
    </lineage>
</organism>
<dbReference type="SUPFAM" id="SSF110836">
    <property type="entry name" value="Hypothetical protein SAV1430"/>
    <property type="match status" value="2"/>
</dbReference>
<dbReference type="Pfam" id="PF08712">
    <property type="entry name" value="Nfu_N"/>
    <property type="match status" value="2"/>
</dbReference>
<sequence length="299" mass="33941">MTKITVKETQNPTILKFEFEDFITRNESFEFKNIDEAKSSPLAQQLFYLPFVKTVYISGNFIAIERFSIVEWDDVKEAVAEQIENFVNNGGVIINLDDNKPKKQPITVYGETTPNPSALKFVVSRMLTKNAVEYKNIDQTASSPLAKELFKFPYVKEIFIDENYISVTKYDLNSWDEITLELRTFIKQYIENGGIVLDDSVVINAEKQEQIKNEEFEKLDVTSQQIINILEEYVKPAVAADGGNIAFESYDEESKTVKVILQGACSGCPSSTFTLKSGIENMLKSMLNDDRIQVEAINA</sequence>
<feature type="domain" description="Scaffold protein Nfu/NifU N-terminal" evidence="2">
    <location>
        <begin position="108"/>
        <end position="193"/>
    </location>
</feature>
<feature type="domain" description="Scaffold protein Nfu/NifU N-terminal" evidence="2">
    <location>
        <begin position="4"/>
        <end position="90"/>
    </location>
</feature>
<dbReference type="InterPro" id="IPR034904">
    <property type="entry name" value="FSCA_dom_sf"/>
</dbReference>
<dbReference type="Gene3D" id="3.30.300.130">
    <property type="entry name" value="Fe-S cluster assembly (FSCA)"/>
    <property type="match status" value="1"/>
</dbReference>
<reference evidence="4" key="1">
    <citation type="journal article" date="2019" name="Int. J. Syst. Evol. Microbiol.">
        <title>The Global Catalogue of Microorganisms (GCM) 10K type strain sequencing project: providing services to taxonomists for standard genome sequencing and annotation.</title>
        <authorList>
            <consortium name="The Broad Institute Genomics Platform"/>
            <consortium name="The Broad Institute Genome Sequencing Center for Infectious Disease"/>
            <person name="Wu L."/>
            <person name="Ma J."/>
        </authorList>
    </citation>
    <scope>NUCLEOTIDE SEQUENCE [LARGE SCALE GENOMIC DNA]</scope>
    <source>
        <strain evidence="4">CGMCC 1.12811</strain>
    </source>
</reference>
<evidence type="ECO:0000313" key="4">
    <source>
        <dbReference type="Proteomes" id="UP000658793"/>
    </source>
</evidence>
<dbReference type="InterPro" id="IPR001075">
    <property type="entry name" value="NIF_FeS_clus_asmbl_NifU_C"/>
</dbReference>
<dbReference type="EMBL" id="BMGA01000004">
    <property type="protein sequence ID" value="GGA78451.1"/>
    <property type="molecule type" value="Genomic_DNA"/>
</dbReference>
<dbReference type="RefSeq" id="WP_188494072.1">
    <property type="nucleotide sequence ID" value="NZ_BMGA01000004.1"/>
</dbReference>
<dbReference type="Gene3D" id="3.30.1370.70">
    <property type="entry name" value="Scaffold protein Nfu/NifU, N-terminal domain"/>
    <property type="match status" value="2"/>
</dbReference>
<dbReference type="PANTHER" id="PTHR11178">
    <property type="entry name" value="IRON-SULFUR CLUSTER SCAFFOLD PROTEIN NFU-RELATED"/>
    <property type="match status" value="1"/>
</dbReference>
<keyword evidence="4" id="KW-1185">Reference proteome</keyword>
<evidence type="ECO:0000313" key="3">
    <source>
        <dbReference type="EMBL" id="GGA78451.1"/>
    </source>
</evidence>
<protein>
    <submittedName>
        <fullName evidence="3">NifU family protein</fullName>
    </submittedName>
</protein>
<dbReference type="InterPro" id="IPR014824">
    <property type="entry name" value="Nfu/NifU_N"/>
</dbReference>
<comment type="caution">
    <text evidence="3">The sequence shown here is derived from an EMBL/GenBank/DDBJ whole genome shotgun (WGS) entry which is preliminary data.</text>
</comment>